<protein>
    <submittedName>
        <fullName evidence="2">Uncharacterized protein</fullName>
    </submittedName>
</protein>
<gene>
    <name evidence="2" type="ORF">B9Z19DRAFT_1165105</name>
</gene>
<name>A0A2T6ZC41_TUBBO</name>
<dbReference type="AlphaFoldDB" id="A0A2T6ZC41"/>
<reference evidence="2 3" key="1">
    <citation type="submission" date="2017-04" db="EMBL/GenBank/DDBJ databases">
        <title>Draft genome sequence of Tuber borchii Vittad., a whitish edible truffle.</title>
        <authorList>
            <consortium name="DOE Joint Genome Institute"/>
            <person name="Murat C."/>
            <person name="Kuo A."/>
            <person name="Barry K.W."/>
            <person name="Clum A."/>
            <person name="Dockter R.B."/>
            <person name="Fauchery L."/>
            <person name="Iotti M."/>
            <person name="Kohler A."/>
            <person name="Labutti K."/>
            <person name="Lindquist E.A."/>
            <person name="Lipzen A."/>
            <person name="Ohm R.A."/>
            <person name="Wang M."/>
            <person name="Grigoriev I.V."/>
            <person name="Zambonelli A."/>
            <person name="Martin F.M."/>
        </authorList>
    </citation>
    <scope>NUCLEOTIDE SEQUENCE [LARGE SCALE GENOMIC DNA]</scope>
    <source>
        <strain evidence="2 3">Tbo3840</strain>
    </source>
</reference>
<feature type="transmembrane region" description="Helical" evidence="1">
    <location>
        <begin position="15"/>
        <end position="34"/>
    </location>
</feature>
<dbReference type="Proteomes" id="UP000244722">
    <property type="component" value="Unassembled WGS sequence"/>
</dbReference>
<organism evidence="2 3">
    <name type="scientific">Tuber borchii</name>
    <name type="common">White truffle</name>
    <dbReference type="NCBI Taxonomy" id="42251"/>
    <lineage>
        <taxon>Eukaryota</taxon>
        <taxon>Fungi</taxon>
        <taxon>Dikarya</taxon>
        <taxon>Ascomycota</taxon>
        <taxon>Pezizomycotina</taxon>
        <taxon>Pezizomycetes</taxon>
        <taxon>Pezizales</taxon>
        <taxon>Tuberaceae</taxon>
        <taxon>Tuber</taxon>
    </lineage>
</organism>
<accession>A0A2T6ZC41</accession>
<dbReference type="OrthoDB" id="422206at2759"/>
<sequence length="115" mass="12439">MTQPTVSSLQSGPSFWLLPCYFALIFAPGTRTLAAPFRISALLGATSFSLLSLVLEWAVGQTHPAPPELTNVTLWLSGQRLGAAFLITIDALKDKSDNDKMWRSLIFEAVVACAV</sequence>
<comment type="caution">
    <text evidence="2">The sequence shown here is derived from an EMBL/GenBank/DDBJ whole genome shotgun (WGS) entry which is preliminary data.</text>
</comment>
<evidence type="ECO:0000313" key="2">
    <source>
        <dbReference type="EMBL" id="PUU73060.1"/>
    </source>
</evidence>
<evidence type="ECO:0000313" key="3">
    <source>
        <dbReference type="Proteomes" id="UP000244722"/>
    </source>
</evidence>
<keyword evidence="1" id="KW-0812">Transmembrane</keyword>
<keyword evidence="3" id="KW-1185">Reference proteome</keyword>
<keyword evidence="1" id="KW-1133">Transmembrane helix</keyword>
<proteinExistence type="predicted"/>
<evidence type="ECO:0000256" key="1">
    <source>
        <dbReference type="SAM" id="Phobius"/>
    </source>
</evidence>
<feature type="non-terminal residue" evidence="2">
    <location>
        <position position="115"/>
    </location>
</feature>
<keyword evidence="1" id="KW-0472">Membrane</keyword>
<dbReference type="EMBL" id="NESQ01000418">
    <property type="protein sequence ID" value="PUU73060.1"/>
    <property type="molecule type" value="Genomic_DNA"/>
</dbReference>